<organism evidence="2 3">
    <name type="scientific">Candidatus Methylobacter oryzae</name>
    <dbReference type="NCBI Taxonomy" id="2497749"/>
    <lineage>
        <taxon>Bacteria</taxon>
        <taxon>Pseudomonadati</taxon>
        <taxon>Pseudomonadota</taxon>
        <taxon>Gammaproteobacteria</taxon>
        <taxon>Methylococcales</taxon>
        <taxon>Methylococcaceae</taxon>
        <taxon>Methylobacter</taxon>
    </lineage>
</organism>
<dbReference type="Proteomes" id="UP000733744">
    <property type="component" value="Unassembled WGS sequence"/>
</dbReference>
<sequence>MIKITFENLGAIEFGEIELAELTVICGENNTGKTYVTYLVYCLLKTWKQLVDIDLEGVFDELLRNGVVKVDLQNKVADVWPELCSQTLSKFQEQFPEMLASKSELLSKLKLCVEAPLGEQWKARDFKNELRSSTGNLLVTITKPTNSSEVELAAPKAEDLTPHLALGNFIEERLIDLILDEVIPNIFIASTERTGATIFRKQLNLATNNLVNLLSQVHQEGVGSITPRQLIETIYGRREYALPVKHNVDFINQLPNTSSEDGELFKSAPELLKSFETIVGGTYATNKEGVTYFQPKGSKLKLGLGEVSSSVRSLLMVWYWFKYFAKKGDMLMLDEPELNLHPANQRRLARFIAALVNHGVKVFLTTHSDYIIKEFNTLIMLNQESSKLQGILSKLKDYSAEDRLEAANVAVYMAREETILRPQGKKKTKTRTLVKADISPSLGIEARSFDETIDDMNAVQEAIYYGLN</sequence>
<dbReference type="InterPro" id="IPR027417">
    <property type="entry name" value="P-loop_NTPase"/>
</dbReference>
<gene>
    <name evidence="2" type="ORF">EKO24_008870</name>
</gene>
<evidence type="ECO:0000259" key="1">
    <source>
        <dbReference type="Pfam" id="PF13175"/>
    </source>
</evidence>
<evidence type="ECO:0000313" key="3">
    <source>
        <dbReference type="Proteomes" id="UP000733744"/>
    </source>
</evidence>
<dbReference type="InterPro" id="IPR051396">
    <property type="entry name" value="Bact_Antivir_Def_Nuclease"/>
</dbReference>
<dbReference type="InterPro" id="IPR041685">
    <property type="entry name" value="AAA_GajA/Old/RecF-like"/>
</dbReference>
<evidence type="ECO:0000313" key="2">
    <source>
        <dbReference type="EMBL" id="TRW96363.1"/>
    </source>
</evidence>
<dbReference type="Gene3D" id="3.40.50.300">
    <property type="entry name" value="P-loop containing nucleotide triphosphate hydrolases"/>
    <property type="match status" value="1"/>
</dbReference>
<keyword evidence="3" id="KW-1185">Reference proteome</keyword>
<accession>A0ABY3CBD1</accession>
<reference evidence="2 3" key="1">
    <citation type="journal article" date="2019" name="Antonie Van Leeuwenhoek">
        <title>Description of 'Ca. Methylobacter oryzae' KRF1, a novel species from the environmentally important Methylobacter clade 2.</title>
        <authorList>
            <person name="Khatri K."/>
            <person name="Mohite J.A."/>
            <person name="Pandit P.S."/>
            <person name="Bahulikar R."/>
            <person name="Rahalkar M.C."/>
        </authorList>
    </citation>
    <scope>NUCLEOTIDE SEQUENCE [LARGE SCALE GENOMIC DNA]</scope>
    <source>
        <strain evidence="2 3">KRF1</strain>
    </source>
</reference>
<dbReference type="CDD" id="cd00267">
    <property type="entry name" value="ABC_ATPase"/>
    <property type="match status" value="1"/>
</dbReference>
<comment type="caution">
    <text evidence="2">The sequence shown here is derived from an EMBL/GenBank/DDBJ whole genome shotgun (WGS) entry which is preliminary data.</text>
</comment>
<name>A0ABY3CBD1_9GAMM</name>
<dbReference type="EMBL" id="RYFG02000083">
    <property type="protein sequence ID" value="TRW96363.1"/>
    <property type="molecule type" value="Genomic_DNA"/>
</dbReference>
<protein>
    <submittedName>
        <fullName evidence="2">AAA family ATPase</fullName>
    </submittedName>
</protein>
<feature type="domain" description="Endonuclease GajA/Old nuclease/RecF-like AAA" evidence="1">
    <location>
        <begin position="3"/>
        <end position="372"/>
    </location>
</feature>
<proteinExistence type="predicted"/>
<dbReference type="RefSeq" id="WP_127030080.1">
    <property type="nucleotide sequence ID" value="NZ_RYFG02000083.1"/>
</dbReference>
<dbReference type="PANTHER" id="PTHR43581">
    <property type="entry name" value="ATP/GTP PHOSPHATASE"/>
    <property type="match status" value="1"/>
</dbReference>
<dbReference type="SUPFAM" id="SSF52540">
    <property type="entry name" value="P-loop containing nucleoside triphosphate hydrolases"/>
    <property type="match status" value="1"/>
</dbReference>
<dbReference type="PANTHER" id="PTHR43581:SF2">
    <property type="entry name" value="EXCINUCLEASE ATPASE SUBUNIT"/>
    <property type="match status" value="1"/>
</dbReference>
<dbReference type="Pfam" id="PF13175">
    <property type="entry name" value="AAA_15"/>
    <property type="match status" value="1"/>
</dbReference>